<dbReference type="AlphaFoldDB" id="A0AAD7DW79"/>
<evidence type="ECO:0000313" key="1">
    <source>
        <dbReference type="EMBL" id="KAJ7701199.1"/>
    </source>
</evidence>
<accession>A0AAD7DW79</accession>
<comment type="caution">
    <text evidence="1">The sequence shown here is derived from an EMBL/GenBank/DDBJ whole genome shotgun (WGS) entry which is preliminary data.</text>
</comment>
<name>A0AAD7DW79_MYCRO</name>
<evidence type="ECO:0000313" key="2">
    <source>
        <dbReference type="Proteomes" id="UP001221757"/>
    </source>
</evidence>
<proteinExistence type="predicted"/>
<protein>
    <submittedName>
        <fullName evidence="1">Uncharacterized protein</fullName>
    </submittedName>
</protein>
<keyword evidence="2" id="KW-1185">Reference proteome</keyword>
<dbReference type="Proteomes" id="UP001221757">
    <property type="component" value="Unassembled WGS sequence"/>
</dbReference>
<reference evidence="1" key="1">
    <citation type="submission" date="2023-03" db="EMBL/GenBank/DDBJ databases">
        <title>Massive genome expansion in bonnet fungi (Mycena s.s.) driven by repeated elements and novel gene families across ecological guilds.</title>
        <authorList>
            <consortium name="Lawrence Berkeley National Laboratory"/>
            <person name="Harder C.B."/>
            <person name="Miyauchi S."/>
            <person name="Viragh M."/>
            <person name="Kuo A."/>
            <person name="Thoen E."/>
            <person name="Andreopoulos B."/>
            <person name="Lu D."/>
            <person name="Skrede I."/>
            <person name="Drula E."/>
            <person name="Henrissat B."/>
            <person name="Morin E."/>
            <person name="Kohler A."/>
            <person name="Barry K."/>
            <person name="LaButti K."/>
            <person name="Morin E."/>
            <person name="Salamov A."/>
            <person name="Lipzen A."/>
            <person name="Mereny Z."/>
            <person name="Hegedus B."/>
            <person name="Baldrian P."/>
            <person name="Stursova M."/>
            <person name="Weitz H."/>
            <person name="Taylor A."/>
            <person name="Grigoriev I.V."/>
            <person name="Nagy L.G."/>
            <person name="Martin F."/>
            <person name="Kauserud H."/>
        </authorList>
    </citation>
    <scope>NUCLEOTIDE SEQUENCE</scope>
    <source>
        <strain evidence="1">CBHHK067</strain>
    </source>
</reference>
<organism evidence="1 2">
    <name type="scientific">Mycena rosella</name>
    <name type="common">Pink bonnet</name>
    <name type="synonym">Agaricus rosellus</name>
    <dbReference type="NCBI Taxonomy" id="1033263"/>
    <lineage>
        <taxon>Eukaryota</taxon>
        <taxon>Fungi</taxon>
        <taxon>Dikarya</taxon>
        <taxon>Basidiomycota</taxon>
        <taxon>Agaricomycotina</taxon>
        <taxon>Agaricomycetes</taxon>
        <taxon>Agaricomycetidae</taxon>
        <taxon>Agaricales</taxon>
        <taxon>Marasmiineae</taxon>
        <taxon>Mycenaceae</taxon>
        <taxon>Mycena</taxon>
    </lineage>
</organism>
<sequence>MPDPHKTPPLFRPHAPPSPSTPFCFNPVLAKAIPAGNYLILRGVYVVNSKKIKPVALITAKVSEIWTSNSSVHDIPINIFPINIRDTSTSCYAHLHPSMDPINPSAEPCINLLSLWIHALRTTRWEVFEHDGYSLLLDTRVPRSKSNYLVISMIDWEATHCVLTVADRFLKDLGQYNLSAPQLLCSLNTSTAWRHDPAAAIAKGTDKLSVSFAALIRHIEQNEHDARACNADTKACITAIDATVATVTNVAATVAHHREDLARSLFQLQQGMQITLSFTFIDSTMLLARCAIARPVNIEEEKEVRKEFKELKTRKTELTGQLNVLKGASILSASPTITPLPHHLPHCRPP</sequence>
<dbReference type="EMBL" id="JARKIE010000018">
    <property type="protein sequence ID" value="KAJ7701199.1"/>
    <property type="molecule type" value="Genomic_DNA"/>
</dbReference>
<gene>
    <name evidence="1" type="ORF">B0H17DRAFT_1195483</name>
</gene>